<accession>A0A914DH90</accession>
<organism evidence="1 2">
    <name type="scientific">Acrobeloides nanus</name>
    <dbReference type="NCBI Taxonomy" id="290746"/>
    <lineage>
        <taxon>Eukaryota</taxon>
        <taxon>Metazoa</taxon>
        <taxon>Ecdysozoa</taxon>
        <taxon>Nematoda</taxon>
        <taxon>Chromadorea</taxon>
        <taxon>Rhabditida</taxon>
        <taxon>Tylenchina</taxon>
        <taxon>Cephalobomorpha</taxon>
        <taxon>Cephaloboidea</taxon>
        <taxon>Cephalobidae</taxon>
        <taxon>Acrobeloides</taxon>
    </lineage>
</organism>
<reference evidence="2" key="1">
    <citation type="submission" date="2022-11" db="UniProtKB">
        <authorList>
            <consortium name="WormBaseParasite"/>
        </authorList>
    </citation>
    <scope>IDENTIFICATION</scope>
</reference>
<dbReference type="AlphaFoldDB" id="A0A914DH90"/>
<dbReference type="Proteomes" id="UP000887540">
    <property type="component" value="Unplaced"/>
</dbReference>
<evidence type="ECO:0000313" key="2">
    <source>
        <dbReference type="WBParaSite" id="ACRNAN_scaffold27261.g8448.t1"/>
    </source>
</evidence>
<evidence type="ECO:0000313" key="1">
    <source>
        <dbReference type="Proteomes" id="UP000887540"/>
    </source>
</evidence>
<proteinExistence type="predicted"/>
<protein>
    <submittedName>
        <fullName evidence="2">Uncharacterized protein</fullName>
    </submittedName>
</protein>
<keyword evidence="1" id="KW-1185">Reference proteome</keyword>
<dbReference type="WBParaSite" id="ACRNAN_scaffold27261.g8448.t1">
    <property type="protein sequence ID" value="ACRNAN_scaffold27261.g8448.t1"/>
    <property type="gene ID" value="ACRNAN_scaffold27261.g8448"/>
</dbReference>
<sequence length="106" mass="12012">MSNASDYADSLAEMWRGRADSETPFGFVNTWDDTTVDDIDDVPDFNHLEHYADNLPGHWAKATAHDWLRDVLDIEYLVTSRREYKAARIYVTIGGPNAYIDTASAL</sequence>
<name>A0A914DH90_9BILA</name>